<dbReference type="AlphaFoldDB" id="A0A3P7JHC3"/>
<keyword evidence="1" id="KW-1133">Transmembrane helix</keyword>
<dbReference type="OrthoDB" id="10398871at2759"/>
<gene>
    <name evidence="2" type="ORF">SVUK_LOCUS15211</name>
</gene>
<sequence>MTLRRRLIELQWFLRMRLGRFIIIGLGLFLVIFMITQFQDRHKVIFSGKDVSADVPLPEAWKSDELAGNVDPDTVFAGDKLGNYEPKTPEVPSNQPG</sequence>
<dbReference type="EMBL" id="UYYB01107755">
    <property type="protein sequence ID" value="VDM80213.1"/>
    <property type="molecule type" value="Genomic_DNA"/>
</dbReference>
<evidence type="ECO:0000313" key="3">
    <source>
        <dbReference type="Proteomes" id="UP000270094"/>
    </source>
</evidence>
<proteinExistence type="predicted"/>
<evidence type="ECO:0000256" key="1">
    <source>
        <dbReference type="SAM" id="Phobius"/>
    </source>
</evidence>
<dbReference type="Proteomes" id="UP000270094">
    <property type="component" value="Unassembled WGS sequence"/>
</dbReference>
<accession>A0A3P7JHC3</accession>
<protein>
    <submittedName>
        <fullName evidence="2">Uncharacterized protein</fullName>
    </submittedName>
</protein>
<reference evidence="2 3" key="1">
    <citation type="submission" date="2018-11" db="EMBL/GenBank/DDBJ databases">
        <authorList>
            <consortium name="Pathogen Informatics"/>
        </authorList>
    </citation>
    <scope>NUCLEOTIDE SEQUENCE [LARGE SCALE GENOMIC DNA]</scope>
</reference>
<keyword evidence="3" id="KW-1185">Reference proteome</keyword>
<keyword evidence="1" id="KW-0812">Transmembrane</keyword>
<evidence type="ECO:0000313" key="2">
    <source>
        <dbReference type="EMBL" id="VDM80213.1"/>
    </source>
</evidence>
<organism evidence="2 3">
    <name type="scientific">Strongylus vulgaris</name>
    <name type="common">Blood worm</name>
    <dbReference type="NCBI Taxonomy" id="40348"/>
    <lineage>
        <taxon>Eukaryota</taxon>
        <taxon>Metazoa</taxon>
        <taxon>Ecdysozoa</taxon>
        <taxon>Nematoda</taxon>
        <taxon>Chromadorea</taxon>
        <taxon>Rhabditida</taxon>
        <taxon>Rhabditina</taxon>
        <taxon>Rhabditomorpha</taxon>
        <taxon>Strongyloidea</taxon>
        <taxon>Strongylidae</taxon>
        <taxon>Strongylus</taxon>
    </lineage>
</organism>
<name>A0A3P7JHC3_STRVU</name>
<keyword evidence="1" id="KW-0472">Membrane</keyword>
<feature type="transmembrane region" description="Helical" evidence="1">
    <location>
        <begin position="21"/>
        <end position="38"/>
    </location>
</feature>